<dbReference type="InterPro" id="IPR016181">
    <property type="entry name" value="Acyl_CoA_acyltransferase"/>
</dbReference>
<feature type="domain" description="N-acetyltransferase" evidence="3">
    <location>
        <begin position="1"/>
        <end position="207"/>
    </location>
</feature>
<dbReference type="PROSITE" id="PS51186">
    <property type="entry name" value="GNAT"/>
    <property type="match status" value="1"/>
</dbReference>
<evidence type="ECO:0000256" key="2">
    <source>
        <dbReference type="ARBA" id="ARBA00023315"/>
    </source>
</evidence>
<proteinExistence type="predicted"/>
<dbReference type="InterPro" id="IPR050680">
    <property type="entry name" value="YpeA/RimI_acetyltransf"/>
</dbReference>
<dbReference type="PANTHER" id="PTHR43420">
    <property type="entry name" value="ACETYLTRANSFERASE"/>
    <property type="match status" value="1"/>
</dbReference>
<dbReference type="EMBL" id="NPBY01000038">
    <property type="protein sequence ID" value="PAD76365.1"/>
    <property type="molecule type" value="Genomic_DNA"/>
</dbReference>
<keyword evidence="1" id="KW-0808">Transferase</keyword>
<organism evidence="4 5">
    <name type="scientific">Paenibacillus campinasensis</name>
    <dbReference type="NCBI Taxonomy" id="66347"/>
    <lineage>
        <taxon>Bacteria</taxon>
        <taxon>Bacillati</taxon>
        <taxon>Bacillota</taxon>
        <taxon>Bacilli</taxon>
        <taxon>Bacillales</taxon>
        <taxon>Paenibacillaceae</taxon>
        <taxon>Paenibacillus</taxon>
    </lineage>
</organism>
<dbReference type="Pfam" id="PF00583">
    <property type="entry name" value="Acetyltransf_1"/>
    <property type="match status" value="1"/>
</dbReference>
<name>A0A268ETA2_9BACL</name>
<dbReference type="GO" id="GO:0016747">
    <property type="term" value="F:acyltransferase activity, transferring groups other than amino-acyl groups"/>
    <property type="evidence" value="ECO:0007669"/>
    <property type="project" value="InterPro"/>
</dbReference>
<evidence type="ECO:0000259" key="3">
    <source>
        <dbReference type="PROSITE" id="PS51186"/>
    </source>
</evidence>
<dbReference type="Proteomes" id="UP000215596">
    <property type="component" value="Unassembled WGS sequence"/>
</dbReference>
<comment type="caution">
    <text evidence="4">The sequence shown here is derived from an EMBL/GenBank/DDBJ whole genome shotgun (WGS) entry which is preliminary data.</text>
</comment>
<evidence type="ECO:0000256" key="1">
    <source>
        <dbReference type="ARBA" id="ARBA00022679"/>
    </source>
</evidence>
<dbReference type="OrthoDB" id="5319888at2"/>
<reference evidence="4 5" key="1">
    <citation type="submission" date="2017-07" db="EMBL/GenBank/DDBJ databases">
        <title>Isolation and whole genome analysis of endospore-forming bacteria from heroin.</title>
        <authorList>
            <person name="Kalinowski J."/>
            <person name="Ahrens B."/>
            <person name="Al-Dilaimi A."/>
            <person name="Winkler A."/>
            <person name="Wibberg D."/>
            <person name="Schleenbecker U."/>
            <person name="Ruckert C."/>
            <person name="Wolfel R."/>
            <person name="Grass G."/>
        </authorList>
    </citation>
    <scope>NUCLEOTIDE SEQUENCE [LARGE SCALE GENOMIC DNA]</scope>
    <source>
        <strain evidence="4 5">7537-G1</strain>
    </source>
</reference>
<evidence type="ECO:0000313" key="4">
    <source>
        <dbReference type="EMBL" id="PAD76365.1"/>
    </source>
</evidence>
<dbReference type="AlphaFoldDB" id="A0A268ETA2"/>
<keyword evidence="2" id="KW-0012">Acyltransferase</keyword>
<dbReference type="Gene3D" id="3.40.630.30">
    <property type="match status" value="1"/>
</dbReference>
<dbReference type="SUPFAM" id="SSF55729">
    <property type="entry name" value="Acyl-CoA N-acyltransferases (Nat)"/>
    <property type="match status" value="1"/>
</dbReference>
<sequence length="208" mass="24710">MMIRKPTADEHAECIKLLYMSGKNIFRYFFIVREPEIYNCIEVFYTKPDVLFSRENMLVKIENEKVCGLLLSVPTIDMEQMDKNMMKYGRELFQTAGFTNAIKMMFRSGLQKYLTVMNKEDEYYISNLAVFEECRGRGFGVELLRKAEELAREAGYHKLVLTVEFQNREAKRIYEKFGLRQTDQVELPKKYHKYGLDGFYKMEKVLNE</sequence>
<accession>A0A268ETA2</accession>
<dbReference type="InterPro" id="IPR000182">
    <property type="entry name" value="GNAT_dom"/>
</dbReference>
<evidence type="ECO:0000313" key="5">
    <source>
        <dbReference type="Proteomes" id="UP000215596"/>
    </source>
</evidence>
<dbReference type="CDD" id="cd04301">
    <property type="entry name" value="NAT_SF"/>
    <property type="match status" value="1"/>
</dbReference>
<gene>
    <name evidence="4" type="ORF">CHH67_12095</name>
</gene>
<dbReference type="PANTHER" id="PTHR43420:SF12">
    <property type="entry name" value="N-ACETYLTRANSFERASE DOMAIN-CONTAINING PROTEIN"/>
    <property type="match status" value="1"/>
</dbReference>
<protein>
    <recommendedName>
        <fullName evidence="3">N-acetyltransferase domain-containing protein</fullName>
    </recommendedName>
</protein>